<dbReference type="SMART" id="SM00408">
    <property type="entry name" value="IGc2"/>
    <property type="match status" value="1"/>
</dbReference>
<evidence type="ECO:0000259" key="3">
    <source>
        <dbReference type="PROSITE" id="PS50835"/>
    </source>
</evidence>
<accession>A0A0R3WTF3</accession>
<dbReference type="InterPro" id="IPR007110">
    <property type="entry name" value="Ig-like_dom"/>
</dbReference>
<keyword evidence="2" id="KW-0393">Immunoglobulin domain</keyword>
<dbReference type="SMART" id="SM00409">
    <property type="entry name" value="IG"/>
    <property type="match status" value="1"/>
</dbReference>
<organism evidence="6">
    <name type="scientific">Hydatigena taeniaeformis</name>
    <name type="common">Feline tapeworm</name>
    <name type="synonym">Taenia taeniaeformis</name>
    <dbReference type="NCBI Taxonomy" id="6205"/>
    <lineage>
        <taxon>Eukaryota</taxon>
        <taxon>Metazoa</taxon>
        <taxon>Spiralia</taxon>
        <taxon>Lophotrochozoa</taxon>
        <taxon>Platyhelminthes</taxon>
        <taxon>Cestoda</taxon>
        <taxon>Eucestoda</taxon>
        <taxon>Cyclophyllidea</taxon>
        <taxon>Taeniidae</taxon>
        <taxon>Hydatigera</taxon>
    </lineage>
</organism>
<evidence type="ECO:0000313" key="4">
    <source>
        <dbReference type="EMBL" id="VDM24012.1"/>
    </source>
</evidence>
<keyword evidence="5" id="KW-1185">Reference proteome</keyword>
<dbReference type="Proteomes" id="UP000274429">
    <property type="component" value="Unassembled WGS sequence"/>
</dbReference>
<dbReference type="InterPro" id="IPR003599">
    <property type="entry name" value="Ig_sub"/>
</dbReference>
<dbReference type="WBParaSite" id="TTAC_0000404301-mRNA-1">
    <property type="protein sequence ID" value="TTAC_0000404301-mRNA-1"/>
    <property type="gene ID" value="TTAC_0000404301"/>
</dbReference>
<keyword evidence="1" id="KW-1015">Disulfide bond</keyword>
<dbReference type="PROSITE" id="PS50835">
    <property type="entry name" value="IG_LIKE"/>
    <property type="match status" value="1"/>
</dbReference>
<dbReference type="GO" id="GO:0007411">
    <property type="term" value="P:axon guidance"/>
    <property type="evidence" value="ECO:0007669"/>
    <property type="project" value="TreeGrafter"/>
</dbReference>
<proteinExistence type="predicted"/>
<evidence type="ECO:0000313" key="5">
    <source>
        <dbReference type="Proteomes" id="UP000274429"/>
    </source>
</evidence>
<sequence length="101" mass="11650">MHVDLDREFQLEPIPDQLVKGQRLLLSCQPPKGEPAPKVYWLKNGKRVEAQTFPHIIIDDYNRLIIEQVELQDEGNYTCVADTLGLEQRYSTAEVTVLRKS</sequence>
<dbReference type="GO" id="GO:0070593">
    <property type="term" value="P:dendrite self-avoidance"/>
    <property type="evidence" value="ECO:0007669"/>
    <property type="project" value="TreeGrafter"/>
</dbReference>
<name>A0A0R3WTF3_HYDTA</name>
<reference evidence="6" key="1">
    <citation type="submission" date="2017-02" db="UniProtKB">
        <authorList>
            <consortium name="WormBaseParasite"/>
        </authorList>
    </citation>
    <scope>IDENTIFICATION</scope>
</reference>
<dbReference type="STRING" id="6205.A0A0R3WTF3"/>
<dbReference type="OrthoDB" id="5973910at2759"/>
<dbReference type="GO" id="GO:0098632">
    <property type="term" value="F:cell-cell adhesion mediator activity"/>
    <property type="evidence" value="ECO:0007669"/>
    <property type="project" value="TreeGrafter"/>
</dbReference>
<feature type="domain" description="Ig-like" evidence="3">
    <location>
        <begin position="20"/>
        <end position="96"/>
    </location>
</feature>
<gene>
    <name evidence="4" type="ORF">TTAC_LOCUS4026</name>
</gene>
<dbReference type="InterPro" id="IPR003598">
    <property type="entry name" value="Ig_sub2"/>
</dbReference>
<evidence type="ECO:0000313" key="6">
    <source>
        <dbReference type="WBParaSite" id="TTAC_0000404301-mRNA-1"/>
    </source>
</evidence>
<dbReference type="SUPFAM" id="SSF48726">
    <property type="entry name" value="Immunoglobulin"/>
    <property type="match status" value="1"/>
</dbReference>
<dbReference type="InterPro" id="IPR013783">
    <property type="entry name" value="Ig-like_fold"/>
</dbReference>
<reference evidence="4 5" key="2">
    <citation type="submission" date="2018-11" db="EMBL/GenBank/DDBJ databases">
        <authorList>
            <consortium name="Pathogen Informatics"/>
        </authorList>
    </citation>
    <scope>NUCLEOTIDE SEQUENCE [LARGE SCALE GENOMIC DNA]</scope>
</reference>
<dbReference type="AlphaFoldDB" id="A0A0R3WTF3"/>
<evidence type="ECO:0000256" key="1">
    <source>
        <dbReference type="ARBA" id="ARBA00023157"/>
    </source>
</evidence>
<dbReference type="InterPro" id="IPR036179">
    <property type="entry name" value="Ig-like_dom_sf"/>
</dbReference>
<protein>
    <submittedName>
        <fullName evidence="6">Ig-like domain-containing protein</fullName>
    </submittedName>
</protein>
<dbReference type="GO" id="GO:0030424">
    <property type="term" value="C:axon"/>
    <property type="evidence" value="ECO:0007669"/>
    <property type="project" value="TreeGrafter"/>
</dbReference>
<dbReference type="FunFam" id="2.60.40.10:FF:000032">
    <property type="entry name" value="palladin isoform X1"/>
    <property type="match status" value="1"/>
</dbReference>
<dbReference type="Pfam" id="PF13927">
    <property type="entry name" value="Ig_3"/>
    <property type="match status" value="1"/>
</dbReference>
<dbReference type="GO" id="GO:0007156">
    <property type="term" value="P:homophilic cell adhesion via plasma membrane adhesion molecules"/>
    <property type="evidence" value="ECO:0007669"/>
    <property type="project" value="TreeGrafter"/>
</dbReference>
<dbReference type="GO" id="GO:0005886">
    <property type="term" value="C:plasma membrane"/>
    <property type="evidence" value="ECO:0007669"/>
    <property type="project" value="TreeGrafter"/>
</dbReference>
<dbReference type="PANTHER" id="PTHR10075">
    <property type="entry name" value="BASIGIN RELATED"/>
    <property type="match status" value="1"/>
</dbReference>
<dbReference type="Gene3D" id="2.60.40.10">
    <property type="entry name" value="Immunoglobulins"/>
    <property type="match status" value="1"/>
</dbReference>
<dbReference type="EMBL" id="UYWX01003514">
    <property type="protein sequence ID" value="VDM24012.1"/>
    <property type="molecule type" value="Genomic_DNA"/>
</dbReference>
<evidence type="ECO:0000256" key="2">
    <source>
        <dbReference type="ARBA" id="ARBA00023319"/>
    </source>
</evidence>
<dbReference type="PANTHER" id="PTHR10075:SF14">
    <property type="entry name" value="CELL ADHESION MOLECULE DSCAM2-RELATED"/>
    <property type="match status" value="1"/>
</dbReference>